<dbReference type="Proteomes" id="UP000473278">
    <property type="component" value="Unassembled WGS sequence"/>
</dbReference>
<sequence length="379" mass="44209">MKKGGCLSLFLKMLGGLLILLILLLGGIAVYNQTLPDSSPVLARLSKEELTRIREITHLRNTLGDEVWPGWSKQDIPILLYNEDYAFLTGIENPSPGWERIPYGVEGGGKWDPVPDASYYRQQLPEDGSTPQAFIVRIGNTYAASMTTKAWTSIRMVQLIKSELPAVSKPVFPYFLFTNHFNSDWYISAVLHESFHVLQARVAYNRLVESEQSTALETEYPWGDDRFREQWLKERQILAEALETKDSLDLKKKVVEWSAFRKERREELPENLVHYEQRREWLEGLAKYAEIAIWQAAYESEDYEPVQGMLQDSEFDRYQEAPDYRNREISQLRSDLQFSESMFYYTGWAQAELLDRLDTEWKAKIMKEEVYLDELLESQ</sequence>
<evidence type="ECO:0000313" key="2">
    <source>
        <dbReference type="Proteomes" id="UP000473278"/>
    </source>
</evidence>
<dbReference type="RefSeq" id="WP_165140429.1">
    <property type="nucleotide sequence ID" value="NZ_JAALLT010000002.1"/>
</dbReference>
<proteinExistence type="predicted"/>
<comment type="caution">
    <text evidence="1">The sequence shown here is derived from an EMBL/GenBank/DDBJ whole genome shotgun (WGS) entry which is preliminary data.</text>
</comment>
<organism evidence="1 2">
    <name type="scientific">Halalkalibaculum roseum</name>
    <dbReference type="NCBI Taxonomy" id="2709311"/>
    <lineage>
        <taxon>Bacteria</taxon>
        <taxon>Pseudomonadati</taxon>
        <taxon>Balneolota</taxon>
        <taxon>Balneolia</taxon>
        <taxon>Balneolales</taxon>
        <taxon>Balneolaceae</taxon>
        <taxon>Halalkalibaculum</taxon>
    </lineage>
</organism>
<protein>
    <submittedName>
        <fullName evidence="1">Uncharacterized protein</fullName>
    </submittedName>
</protein>
<name>A0A6M1STL9_9BACT</name>
<gene>
    <name evidence="1" type="ORF">G3570_06375</name>
</gene>
<keyword evidence="2" id="KW-1185">Reference proteome</keyword>
<evidence type="ECO:0000313" key="1">
    <source>
        <dbReference type="EMBL" id="NGP76250.1"/>
    </source>
</evidence>
<reference evidence="1 2" key="1">
    <citation type="submission" date="2020-02" db="EMBL/GenBank/DDBJ databases">
        <title>Balneolaceae bacterium YR4-1, complete genome.</title>
        <authorList>
            <person name="Li Y."/>
            <person name="Wu S."/>
        </authorList>
    </citation>
    <scope>NUCLEOTIDE SEQUENCE [LARGE SCALE GENOMIC DNA]</scope>
    <source>
        <strain evidence="1 2">YR4-1</strain>
    </source>
</reference>
<accession>A0A6M1STL9</accession>
<dbReference type="AlphaFoldDB" id="A0A6M1STL9"/>
<dbReference type="EMBL" id="JAALLT010000002">
    <property type="protein sequence ID" value="NGP76250.1"/>
    <property type="molecule type" value="Genomic_DNA"/>
</dbReference>